<evidence type="ECO:0000313" key="2">
    <source>
        <dbReference type="Proteomes" id="UP000053144"/>
    </source>
</evidence>
<organism evidence="1 2">
    <name type="scientific">Phaseolus angularis</name>
    <name type="common">Azuki bean</name>
    <name type="synonym">Vigna angularis</name>
    <dbReference type="NCBI Taxonomy" id="3914"/>
    <lineage>
        <taxon>Eukaryota</taxon>
        <taxon>Viridiplantae</taxon>
        <taxon>Streptophyta</taxon>
        <taxon>Embryophyta</taxon>
        <taxon>Tracheophyta</taxon>
        <taxon>Spermatophyta</taxon>
        <taxon>Magnoliopsida</taxon>
        <taxon>eudicotyledons</taxon>
        <taxon>Gunneridae</taxon>
        <taxon>Pentapetalae</taxon>
        <taxon>rosids</taxon>
        <taxon>fabids</taxon>
        <taxon>Fabales</taxon>
        <taxon>Fabaceae</taxon>
        <taxon>Papilionoideae</taxon>
        <taxon>50 kb inversion clade</taxon>
        <taxon>NPAAA clade</taxon>
        <taxon>indigoferoid/millettioid clade</taxon>
        <taxon>Phaseoleae</taxon>
        <taxon>Vigna</taxon>
    </lineage>
</organism>
<gene>
    <name evidence="1" type="ORF">LR48_Vigan04g083500</name>
</gene>
<reference evidence="2" key="1">
    <citation type="journal article" date="2015" name="Proc. Natl. Acad. Sci. U.S.A.">
        <title>Genome sequencing of adzuki bean (Vigna angularis) provides insight into high starch and low fat accumulation and domestication.</title>
        <authorList>
            <person name="Yang K."/>
            <person name="Tian Z."/>
            <person name="Chen C."/>
            <person name="Luo L."/>
            <person name="Zhao B."/>
            <person name="Wang Z."/>
            <person name="Yu L."/>
            <person name="Li Y."/>
            <person name="Sun Y."/>
            <person name="Li W."/>
            <person name="Chen Y."/>
            <person name="Li Y."/>
            <person name="Zhang Y."/>
            <person name="Ai D."/>
            <person name="Zhao J."/>
            <person name="Shang C."/>
            <person name="Ma Y."/>
            <person name="Wu B."/>
            <person name="Wang M."/>
            <person name="Gao L."/>
            <person name="Sun D."/>
            <person name="Zhang P."/>
            <person name="Guo F."/>
            <person name="Wang W."/>
            <person name="Li Y."/>
            <person name="Wang J."/>
            <person name="Varshney R.K."/>
            <person name="Wang J."/>
            <person name="Ling H.Q."/>
            <person name="Wan P."/>
        </authorList>
    </citation>
    <scope>NUCLEOTIDE SEQUENCE</scope>
    <source>
        <strain evidence="2">cv. Jingnong 6</strain>
    </source>
</reference>
<protein>
    <submittedName>
        <fullName evidence="1">Uncharacterized protein</fullName>
    </submittedName>
</protein>
<dbReference type="EMBL" id="CM003374">
    <property type="protein sequence ID" value="KOM40637.1"/>
    <property type="molecule type" value="Genomic_DNA"/>
</dbReference>
<accession>A0A0L9UDL0</accession>
<dbReference type="Proteomes" id="UP000053144">
    <property type="component" value="Chromosome 4"/>
</dbReference>
<dbReference type="Gramene" id="KOM40637">
    <property type="protein sequence ID" value="KOM40637"/>
    <property type="gene ID" value="LR48_Vigan04g083500"/>
</dbReference>
<dbReference type="AlphaFoldDB" id="A0A0L9UDL0"/>
<proteinExistence type="predicted"/>
<name>A0A0L9UDL0_PHAAN</name>
<sequence>MPQAVIQPLPQVAVQPRRQPPPFHGTRERDLLIASLSSSRAEEGFKGGDGGSGWRFASSGEAVVFVGVQEGEAFAEACGTEAGKGFVGVVGQEVKGRWACGGWGLEEQKLTR</sequence>
<evidence type="ECO:0000313" key="1">
    <source>
        <dbReference type="EMBL" id="KOM40637.1"/>
    </source>
</evidence>